<dbReference type="GO" id="GO:0008527">
    <property type="term" value="F:taste receptor activity"/>
    <property type="evidence" value="ECO:0007669"/>
    <property type="project" value="InterPro"/>
</dbReference>
<evidence type="ECO:0000256" key="7">
    <source>
        <dbReference type="ARBA" id="ARBA00023170"/>
    </source>
</evidence>
<dbReference type="GO" id="GO:0005886">
    <property type="term" value="C:plasma membrane"/>
    <property type="evidence" value="ECO:0007669"/>
    <property type="project" value="UniProtKB-SubCell"/>
</dbReference>
<protein>
    <recommendedName>
        <fullName evidence="11">Gustatory receptor</fullName>
    </recommendedName>
</protein>
<evidence type="ECO:0000256" key="2">
    <source>
        <dbReference type="ARBA" id="ARBA00005327"/>
    </source>
</evidence>
<dbReference type="AlphaFoldDB" id="A0A9P0DY88"/>
<comment type="subcellular location">
    <subcellularLocation>
        <location evidence="1">Cell membrane</location>
        <topology evidence="1">Multi-pass membrane protein</topology>
    </subcellularLocation>
</comment>
<accession>A0A9P0DY88</accession>
<dbReference type="PANTHER" id="PTHR21421">
    <property type="entry name" value="GUSTATORY RECEPTOR"/>
    <property type="match status" value="1"/>
</dbReference>
<reference evidence="9" key="2">
    <citation type="submission" date="2022-10" db="EMBL/GenBank/DDBJ databases">
        <authorList>
            <consortium name="ENA_rothamsted_submissions"/>
            <consortium name="culmorum"/>
            <person name="King R."/>
        </authorList>
    </citation>
    <scope>NUCLEOTIDE SEQUENCE</scope>
</reference>
<keyword evidence="10" id="KW-1185">Reference proteome</keyword>
<dbReference type="EMBL" id="OU896715">
    <property type="protein sequence ID" value="CAH1183191.1"/>
    <property type="molecule type" value="Genomic_DNA"/>
</dbReference>
<proteinExistence type="inferred from homology"/>
<gene>
    <name evidence="9" type="ORF">PHAECO_LOCUS12846</name>
</gene>
<evidence type="ECO:0000256" key="3">
    <source>
        <dbReference type="ARBA" id="ARBA00022475"/>
    </source>
</evidence>
<sequence length="205" mass="23246">MSTIISTRFKLISEGLENSLGNEEIVKCISADTEMLSHFYNQIREDYYKMAMICKKMNRLLSTLIINSYVGNICFILLQLLNSLQTIETPIGRFTFLYSLGSVIIRVAMVSIYAASVNEESKRFLFILANIPSNLWHNEVERMIVQIKFDAAILGGHDFFTITKGLVLKVGIAIITYELVLIQFNSPVLFEESLPQNISESMLVS</sequence>
<evidence type="ECO:0008006" key="11">
    <source>
        <dbReference type="Google" id="ProtNLM"/>
    </source>
</evidence>
<dbReference type="PANTHER" id="PTHR21421:SF29">
    <property type="entry name" value="GUSTATORY RECEPTOR 5A FOR TREHALOSE-RELATED"/>
    <property type="match status" value="1"/>
</dbReference>
<keyword evidence="6 8" id="KW-0472">Membrane</keyword>
<evidence type="ECO:0000313" key="9">
    <source>
        <dbReference type="EMBL" id="CAH1183191.1"/>
    </source>
</evidence>
<evidence type="ECO:0000256" key="8">
    <source>
        <dbReference type="SAM" id="Phobius"/>
    </source>
</evidence>
<keyword evidence="4 8" id="KW-0812">Transmembrane</keyword>
<evidence type="ECO:0000256" key="5">
    <source>
        <dbReference type="ARBA" id="ARBA00022989"/>
    </source>
</evidence>
<evidence type="ECO:0000313" key="10">
    <source>
        <dbReference type="Proteomes" id="UP001153737"/>
    </source>
</evidence>
<dbReference type="GO" id="GO:0050916">
    <property type="term" value="P:sensory perception of sweet taste"/>
    <property type="evidence" value="ECO:0007669"/>
    <property type="project" value="UniProtKB-ARBA"/>
</dbReference>
<reference evidence="9" key="1">
    <citation type="submission" date="2022-01" db="EMBL/GenBank/DDBJ databases">
        <authorList>
            <person name="King R."/>
        </authorList>
    </citation>
    <scope>NUCLEOTIDE SEQUENCE</scope>
</reference>
<organism evidence="9 10">
    <name type="scientific">Phaedon cochleariae</name>
    <name type="common">Mustard beetle</name>
    <dbReference type="NCBI Taxonomy" id="80249"/>
    <lineage>
        <taxon>Eukaryota</taxon>
        <taxon>Metazoa</taxon>
        <taxon>Ecdysozoa</taxon>
        <taxon>Arthropoda</taxon>
        <taxon>Hexapoda</taxon>
        <taxon>Insecta</taxon>
        <taxon>Pterygota</taxon>
        <taxon>Neoptera</taxon>
        <taxon>Endopterygota</taxon>
        <taxon>Coleoptera</taxon>
        <taxon>Polyphaga</taxon>
        <taxon>Cucujiformia</taxon>
        <taxon>Chrysomeloidea</taxon>
        <taxon>Chrysomelidae</taxon>
        <taxon>Chrysomelinae</taxon>
        <taxon>Chrysomelini</taxon>
        <taxon>Phaedon</taxon>
    </lineage>
</organism>
<evidence type="ECO:0000256" key="4">
    <source>
        <dbReference type="ARBA" id="ARBA00022692"/>
    </source>
</evidence>
<feature type="transmembrane region" description="Helical" evidence="8">
    <location>
        <begin position="60"/>
        <end position="81"/>
    </location>
</feature>
<evidence type="ECO:0000256" key="1">
    <source>
        <dbReference type="ARBA" id="ARBA00004651"/>
    </source>
</evidence>
<keyword evidence="7" id="KW-0675">Receptor</keyword>
<dbReference type="OrthoDB" id="4507at2759"/>
<dbReference type="InterPro" id="IPR009318">
    <property type="entry name" value="Gustatory_rcpt"/>
</dbReference>
<dbReference type="Proteomes" id="UP001153737">
    <property type="component" value="Chromosome 9"/>
</dbReference>
<name>A0A9P0DY88_PHACE</name>
<keyword evidence="5 8" id="KW-1133">Transmembrane helix</keyword>
<feature type="transmembrane region" description="Helical" evidence="8">
    <location>
        <begin position="96"/>
        <end position="115"/>
    </location>
</feature>
<comment type="similarity">
    <text evidence="2">Belongs to the insect chemoreceptor superfamily. Gustatory receptor (GR) family. Gr5a subfamily.</text>
</comment>
<evidence type="ECO:0000256" key="6">
    <source>
        <dbReference type="ARBA" id="ARBA00023136"/>
    </source>
</evidence>
<dbReference type="Pfam" id="PF06151">
    <property type="entry name" value="Trehalose_recp"/>
    <property type="match status" value="1"/>
</dbReference>
<keyword evidence="3" id="KW-1003">Cell membrane</keyword>